<dbReference type="Gene3D" id="1.10.10.10">
    <property type="entry name" value="Winged helix-like DNA-binding domain superfamily/Winged helix DNA-binding domain"/>
    <property type="match status" value="1"/>
</dbReference>
<evidence type="ECO:0000313" key="8">
    <source>
        <dbReference type="Proteomes" id="UP000632377"/>
    </source>
</evidence>
<evidence type="ECO:0000256" key="3">
    <source>
        <dbReference type="ARBA" id="ARBA00023082"/>
    </source>
</evidence>
<evidence type="ECO:0000259" key="5">
    <source>
        <dbReference type="Pfam" id="PF04542"/>
    </source>
</evidence>
<comment type="caution">
    <text evidence="7">The sequence shown here is derived from an EMBL/GenBank/DDBJ whole genome shotgun (WGS) entry which is preliminary data.</text>
</comment>
<comment type="similarity">
    <text evidence="1">Belongs to the sigma-70 factor family. ECF subfamily.</text>
</comment>
<dbReference type="Pfam" id="PF04542">
    <property type="entry name" value="Sigma70_r2"/>
    <property type="match status" value="1"/>
</dbReference>
<dbReference type="Pfam" id="PF08281">
    <property type="entry name" value="Sigma70_r4_2"/>
    <property type="match status" value="1"/>
</dbReference>
<dbReference type="InterPro" id="IPR039425">
    <property type="entry name" value="RNA_pol_sigma-70-like"/>
</dbReference>
<evidence type="ECO:0000259" key="6">
    <source>
        <dbReference type="Pfam" id="PF08281"/>
    </source>
</evidence>
<dbReference type="NCBIfam" id="TIGR02937">
    <property type="entry name" value="sigma70-ECF"/>
    <property type="match status" value="1"/>
</dbReference>
<dbReference type="InterPro" id="IPR036388">
    <property type="entry name" value="WH-like_DNA-bd_sf"/>
</dbReference>
<evidence type="ECO:0000256" key="2">
    <source>
        <dbReference type="ARBA" id="ARBA00023015"/>
    </source>
</evidence>
<evidence type="ECO:0000256" key="4">
    <source>
        <dbReference type="ARBA" id="ARBA00023163"/>
    </source>
</evidence>
<feature type="domain" description="RNA polymerase sigma factor 70 region 4 type 2" evidence="6">
    <location>
        <begin position="115"/>
        <end position="162"/>
    </location>
</feature>
<keyword evidence="4" id="KW-0804">Transcription</keyword>
<protein>
    <submittedName>
        <fullName evidence="7">RNA polymerase sigma factor SigY</fullName>
    </submittedName>
</protein>
<dbReference type="PANTHER" id="PTHR43133">
    <property type="entry name" value="RNA POLYMERASE ECF-TYPE SIGMA FACTO"/>
    <property type="match status" value="1"/>
</dbReference>
<organism evidence="7 8">
    <name type="scientific">Clostridium rhizosphaerae</name>
    <dbReference type="NCBI Taxonomy" id="2803861"/>
    <lineage>
        <taxon>Bacteria</taxon>
        <taxon>Bacillati</taxon>
        <taxon>Bacillota</taxon>
        <taxon>Clostridia</taxon>
        <taxon>Eubacteriales</taxon>
        <taxon>Clostridiaceae</taxon>
        <taxon>Clostridium</taxon>
    </lineage>
</organism>
<name>A0ABS1T4P1_9CLOT</name>
<sequence>MYEIELINKAKQGNKSALNTLLSDNLPLLKGYIIKMTGNAELSQDIIQEAMLKAVLNIHKFKPEAKFSTWLITIATNVYRDYLRKNKELELIDECIPSKEMSPEELTISKLQYKDIIEILKAIPYEKRAVFILKHYYGYKYEEIAKILDCPVGTVRSRLHNTIKYIIHELERRKLV</sequence>
<dbReference type="InterPro" id="IPR013249">
    <property type="entry name" value="RNA_pol_sigma70_r4_t2"/>
</dbReference>
<dbReference type="InterPro" id="IPR013324">
    <property type="entry name" value="RNA_pol_sigma_r3/r4-like"/>
</dbReference>
<gene>
    <name evidence="7" type="primary">sigY</name>
    <name evidence="7" type="ORF">JK636_00820</name>
</gene>
<keyword evidence="8" id="KW-1185">Reference proteome</keyword>
<proteinExistence type="inferred from homology"/>
<dbReference type="RefSeq" id="WP_202746937.1">
    <property type="nucleotide sequence ID" value="NZ_JAESWC010000001.1"/>
</dbReference>
<accession>A0ABS1T4P1</accession>
<dbReference type="NCBIfam" id="NF007216">
    <property type="entry name" value="PRK09638.1"/>
    <property type="match status" value="1"/>
</dbReference>
<dbReference type="SUPFAM" id="SSF88946">
    <property type="entry name" value="Sigma2 domain of RNA polymerase sigma factors"/>
    <property type="match status" value="1"/>
</dbReference>
<dbReference type="SUPFAM" id="SSF88659">
    <property type="entry name" value="Sigma3 and sigma4 domains of RNA polymerase sigma factors"/>
    <property type="match status" value="1"/>
</dbReference>
<dbReference type="Proteomes" id="UP000632377">
    <property type="component" value="Unassembled WGS sequence"/>
</dbReference>
<dbReference type="CDD" id="cd06171">
    <property type="entry name" value="Sigma70_r4"/>
    <property type="match status" value="1"/>
</dbReference>
<keyword evidence="3" id="KW-0731">Sigma factor</keyword>
<dbReference type="InterPro" id="IPR014284">
    <property type="entry name" value="RNA_pol_sigma-70_dom"/>
</dbReference>
<evidence type="ECO:0000313" key="7">
    <source>
        <dbReference type="EMBL" id="MBL4934293.1"/>
    </source>
</evidence>
<dbReference type="EMBL" id="JAESWC010000001">
    <property type="protein sequence ID" value="MBL4934293.1"/>
    <property type="molecule type" value="Genomic_DNA"/>
</dbReference>
<keyword evidence="2" id="KW-0805">Transcription regulation</keyword>
<evidence type="ECO:0000256" key="1">
    <source>
        <dbReference type="ARBA" id="ARBA00010641"/>
    </source>
</evidence>
<dbReference type="InterPro" id="IPR013325">
    <property type="entry name" value="RNA_pol_sigma_r2"/>
</dbReference>
<dbReference type="Gene3D" id="1.10.1740.10">
    <property type="match status" value="1"/>
</dbReference>
<feature type="domain" description="RNA polymerase sigma-70 region 2" evidence="5">
    <location>
        <begin position="22"/>
        <end position="87"/>
    </location>
</feature>
<reference evidence="7 8" key="1">
    <citation type="submission" date="2021-01" db="EMBL/GenBank/DDBJ databases">
        <title>Genome public.</title>
        <authorList>
            <person name="Liu C."/>
            <person name="Sun Q."/>
        </authorList>
    </citation>
    <scope>NUCLEOTIDE SEQUENCE [LARGE SCALE GENOMIC DNA]</scope>
    <source>
        <strain evidence="7 8">YIM B02515</strain>
    </source>
</reference>
<dbReference type="InterPro" id="IPR007627">
    <property type="entry name" value="RNA_pol_sigma70_r2"/>
</dbReference>
<dbReference type="PANTHER" id="PTHR43133:SF60">
    <property type="entry name" value="RNA POLYMERASE SIGMA FACTOR SIGV"/>
    <property type="match status" value="1"/>
</dbReference>